<proteinExistence type="predicted"/>
<evidence type="ECO:0000313" key="2">
    <source>
        <dbReference type="EMBL" id="APG60517.1"/>
    </source>
</evidence>
<dbReference type="EMBL" id="CP018153">
    <property type="protein sequence ID" value="APG60517.1"/>
    <property type="molecule type" value="Genomic_DNA"/>
</dbReference>
<dbReference type="AlphaFoldDB" id="A0A1L3J5V2"/>
<accession>A0A1L3J5V2</accession>
<keyword evidence="1" id="KW-0472">Membrane</keyword>
<dbReference type="RefSeq" id="WP_072553191.1">
    <property type="nucleotide sequence ID" value="NZ_CP018153.1"/>
</dbReference>
<dbReference type="KEGG" id="grl:LPB144_08925"/>
<keyword evidence="1" id="KW-0812">Transmembrane</keyword>
<dbReference type="STRING" id="1913577.LPB144_08925"/>
<evidence type="ECO:0000313" key="3">
    <source>
        <dbReference type="Proteomes" id="UP000182510"/>
    </source>
</evidence>
<sequence length="146" mass="15960">MKSFQFILVFLLFAGVTCNAQRLYSVENLQQSSPEELNIYLETAKQQKKTGVLYTAIGGATMVGSIVMMGEESYGGFFFGLLGSLGGATFTGIGIGKIAVNSNRIKRINNLQESAIAKAKLQITPDLQYYKFTGTHSTGMRFVMSF</sequence>
<keyword evidence="1" id="KW-1133">Transmembrane helix</keyword>
<feature type="transmembrane region" description="Helical" evidence="1">
    <location>
        <begin position="77"/>
        <end position="100"/>
    </location>
</feature>
<dbReference type="Proteomes" id="UP000182510">
    <property type="component" value="Chromosome"/>
</dbReference>
<organism evidence="2 3">
    <name type="scientific">Christiangramia salexigens</name>
    <dbReference type="NCBI Taxonomy" id="1913577"/>
    <lineage>
        <taxon>Bacteria</taxon>
        <taxon>Pseudomonadati</taxon>
        <taxon>Bacteroidota</taxon>
        <taxon>Flavobacteriia</taxon>
        <taxon>Flavobacteriales</taxon>
        <taxon>Flavobacteriaceae</taxon>
        <taxon>Christiangramia</taxon>
    </lineage>
</organism>
<evidence type="ECO:0000256" key="1">
    <source>
        <dbReference type="SAM" id="Phobius"/>
    </source>
</evidence>
<reference evidence="2 3" key="1">
    <citation type="submission" date="2016-11" db="EMBL/GenBank/DDBJ databases">
        <title>Gramella sp. LPB0144 isolated from marine environment.</title>
        <authorList>
            <person name="Kim E."/>
            <person name="Yi H."/>
        </authorList>
    </citation>
    <scope>NUCLEOTIDE SEQUENCE [LARGE SCALE GENOMIC DNA]</scope>
    <source>
        <strain evidence="2 3">LPB0144</strain>
    </source>
</reference>
<keyword evidence="3" id="KW-1185">Reference proteome</keyword>
<gene>
    <name evidence="2" type="ORF">LPB144_08925</name>
</gene>
<protein>
    <submittedName>
        <fullName evidence="2">Uncharacterized protein</fullName>
    </submittedName>
</protein>
<name>A0A1L3J5V2_9FLAO</name>